<sequence>MINIYGNVGETWVLIKELKLEALSLTDVGSEFKIKDYYSIPHGYASIEYNGILLFIPDRVFEEHFIRLSEYKKYYQLGDRIMINANGNFSTYLIENITGAGHYVTLELEQD</sequence>
<evidence type="ECO:0000313" key="2">
    <source>
        <dbReference type="Proteomes" id="UP000260680"/>
    </source>
</evidence>
<accession>A0A3E2N5Y7</accession>
<dbReference type="OrthoDB" id="2083109at2"/>
<evidence type="ECO:0000313" key="1">
    <source>
        <dbReference type="EMBL" id="RFZ76400.1"/>
    </source>
</evidence>
<gene>
    <name evidence="1" type="ORF">DS742_23695</name>
</gene>
<protein>
    <submittedName>
        <fullName evidence="1">Uncharacterized protein</fullName>
    </submittedName>
</protein>
<comment type="caution">
    <text evidence="1">The sequence shown here is derived from an EMBL/GenBank/DDBJ whole genome shotgun (WGS) entry which is preliminary data.</text>
</comment>
<name>A0A3E2N5Y7_9FIRM</name>
<dbReference type="RefSeq" id="WP_117419425.1">
    <property type="nucleotide sequence ID" value="NZ_QOHO01000087.1"/>
</dbReference>
<dbReference type="AlphaFoldDB" id="A0A3E2N5Y7"/>
<organism evidence="1 2">
    <name type="scientific">Lacrimispora amygdalina</name>
    <dbReference type="NCBI Taxonomy" id="253257"/>
    <lineage>
        <taxon>Bacteria</taxon>
        <taxon>Bacillati</taxon>
        <taxon>Bacillota</taxon>
        <taxon>Clostridia</taxon>
        <taxon>Lachnospirales</taxon>
        <taxon>Lachnospiraceae</taxon>
        <taxon>Lacrimispora</taxon>
    </lineage>
</organism>
<dbReference type="EMBL" id="QOHO01000087">
    <property type="protein sequence ID" value="RFZ76400.1"/>
    <property type="molecule type" value="Genomic_DNA"/>
</dbReference>
<proteinExistence type="predicted"/>
<reference evidence="1 2" key="1">
    <citation type="submission" date="2018-07" db="EMBL/GenBank/DDBJ databases">
        <title>New species, Clostridium PI-S10-A1B.</title>
        <authorList>
            <person name="Krishna G."/>
            <person name="Summeta K."/>
            <person name="Shikha S."/>
            <person name="Prabhu P.B."/>
            <person name="Suresh K."/>
        </authorList>
    </citation>
    <scope>NUCLEOTIDE SEQUENCE [LARGE SCALE GENOMIC DNA]</scope>
    <source>
        <strain evidence="1 2">PI-S10-A1B</strain>
    </source>
</reference>
<dbReference type="Proteomes" id="UP000260680">
    <property type="component" value="Unassembled WGS sequence"/>
</dbReference>